<dbReference type="PANTHER" id="PTHR24320:SF283">
    <property type="entry name" value="RETINOL DEHYDROGENASE 11"/>
    <property type="match status" value="1"/>
</dbReference>
<protein>
    <submittedName>
        <fullName evidence="3">Oxidoreductase</fullName>
    </submittedName>
</protein>
<dbReference type="SUPFAM" id="SSF51735">
    <property type="entry name" value="NAD(P)-binding Rossmann-fold domains"/>
    <property type="match status" value="1"/>
</dbReference>
<dbReference type="Gene3D" id="3.40.50.720">
    <property type="entry name" value="NAD(P)-binding Rossmann-like Domain"/>
    <property type="match status" value="1"/>
</dbReference>
<comment type="similarity">
    <text evidence="1">Belongs to the short-chain dehydrogenases/reductases (SDR) family.</text>
</comment>
<accession>A0A250VKU4</accession>
<dbReference type="Pfam" id="PF00106">
    <property type="entry name" value="adh_short"/>
    <property type="match status" value="1"/>
</dbReference>
<dbReference type="EMBL" id="BDQI01000015">
    <property type="protein sequence ID" value="GAX54833.1"/>
    <property type="molecule type" value="Genomic_DNA"/>
</dbReference>
<keyword evidence="2" id="KW-0560">Oxidoreductase</keyword>
<evidence type="ECO:0000256" key="2">
    <source>
        <dbReference type="ARBA" id="ARBA00023002"/>
    </source>
</evidence>
<comment type="caution">
    <text evidence="3">The sequence shown here is derived from an EMBL/GenBank/DDBJ whole genome shotgun (WGS) entry which is preliminary data.</text>
</comment>
<dbReference type="STRING" id="1963.AQJ27_36825"/>
<dbReference type="InterPro" id="IPR036291">
    <property type="entry name" value="NAD(P)-bd_dom_sf"/>
</dbReference>
<dbReference type="Proteomes" id="UP000217446">
    <property type="component" value="Unassembled WGS sequence"/>
</dbReference>
<organism evidence="3 4">
    <name type="scientific">Streptomyces olivochromogenes</name>
    <dbReference type="NCBI Taxonomy" id="1963"/>
    <lineage>
        <taxon>Bacteria</taxon>
        <taxon>Bacillati</taxon>
        <taxon>Actinomycetota</taxon>
        <taxon>Actinomycetes</taxon>
        <taxon>Kitasatosporales</taxon>
        <taxon>Streptomycetaceae</taxon>
        <taxon>Streptomyces</taxon>
    </lineage>
</organism>
<dbReference type="InterPro" id="IPR002347">
    <property type="entry name" value="SDR_fam"/>
</dbReference>
<evidence type="ECO:0000313" key="4">
    <source>
        <dbReference type="Proteomes" id="UP000217446"/>
    </source>
</evidence>
<sequence length="272" mass="28872">MSWTRFDAALLSATWSRAVGSYSTTTQSLPHVFRWAVGNTDAGERTATDIRKATGNDAVHVRRLDLVDQASIAAFTSNRAAPLHILVNNAGVMALPTLDLTPDGWEEQFAANHLGHFALALGLHDVLAAADNARFVSLSSHGHHASPVEFDDVDFSSRPYDPSPAYGQSKTANVLFAVGATSHWAADGITADAVHPGVIMDTNLSRHMDPEQAAHLRTLAEAGEPGEIRGAPFRFKTTAQGAATSVLVATSPQVEGMRSLLRGLQRGGGTDT</sequence>
<evidence type="ECO:0000256" key="1">
    <source>
        <dbReference type="ARBA" id="ARBA00006484"/>
    </source>
</evidence>
<reference evidence="4" key="1">
    <citation type="submission" date="2017-05" db="EMBL/GenBank/DDBJ databases">
        <title>Streptomyces olivochromogenes NBRC 3561 whole genome shotgun sequence.</title>
        <authorList>
            <person name="Dohra H."/>
            <person name="Kodani S."/>
        </authorList>
    </citation>
    <scope>NUCLEOTIDE SEQUENCE [LARGE SCALE GENOMIC DNA]</scope>
    <source>
        <strain evidence="4">NBRC 3561</strain>
    </source>
</reference>
<keyword evidence="4" id="KW-1185">Reference proteome</keyword>
<gene>
    <name evidence="3" type="ORF">SO3561_06386</name>
</gene>
<proteinExistence type="inferred from homology"/>
<name>A0A250VKU4_STROL</name>
<evidence type="ECO:0000313" key="3">
    <source>
        <dbReference type="EMBL" id="GAX54833.1"/>
    </source>
</evidence>
<dbReference type="AlphaFoldDB" id="A0A250VKU4"/>
<dbReference type="GO" id="GO:0016491">
    <property type="term" value="F:oxidoreductase activity"/>
    <property type="evidence" value="ECO:0007669"/>
    <property type="project" value="UniProtKB-KW"/>
</dbReference>
<dbReference type="PANTHER" id="PTHR24320">
    <property type="entry name" value="RETINOL DEHYDROGENASE"/>
    <property type="match status" value="1"/>
</dbReference>